<accession>A0A426ZZN1</accession>
<dbReference type="Gene3D" id="3.40.50.150">
    <property type="entry name" value="Vaccinia Virus protein VP39"/>
    <property type="match status" value="1"/>
</dbReference>
<dbReference type="AlphaFoldDB" id="A0A426ZZN1"/>
<organism evidence="1 2">
    <name type="scientific">Ensete ventricosum</name>
    <name type="common">Abyssinian banana</name>
    <name type="synonym">Musa ensete</name>
    <dbReference type="NCBI Taxonomy" id="4639"/>
    <lineage>
        <taxon>Eukaryota</taxon>
        <taxon>Viridiplantae</taxon>
        <taxon>Streptophyta</taxon>
        <taxon>Embryophyta</taxon>
        <taxon>Tracheophyta</taxon>
        <taxon>Spermatophyta</taxon>
        <taxon>Magnoliopsida</taxon>
        <taxon>Liliopsida</taxon>
        <taxon>Zingiberales</taxon>
        <taxon>Musaceae</taxon>
        <taxon>Ensete</taxon>
    </lineage>
</organism>
<proteinExistence type="predicted"/>
<comment type="caution">
    <text evidence="1">The sequence shown here is derived from an EMBL/GenBank/DDBJ whole genome shotgun (WGS) entry which is preliminary data.</text>
</comment>
<dbReference type="EMBL" id="AMZH03004346">
    <property type="protein sequence ID" value="RRT69430.1"/>
    <property type="molecule type" value="Genomic_DNA"/>
</dbReference>
<dbReference type="SUPFAM" id="SSF53335">
    <property type="entry name" value="S-adenosyl-L-methionine-dependent methyltransferases"/>
    <property type="match status" value="1"/>
</dbReference>
<dbReference type="InterPro" id="IPR029063">
    <property type="entry name" value="SAM-dependent_MTases_sf"/>
</dbReference>
<dbReference type="Proteomes" id="UP000287651">
    <property type="component" value="Unassembled WGS sequence"/>
</dbReference>
<dbReference type="PANTHER" id="PTHR47087:SF1">
    <property type="entry name" value="METHIONINE S-METHYLTRANSFERASE"/>
    <property type="match status" value="1"/>
</dbReference>
<evidence type="ECO:0000313" key="1">
    <source>
        <dbReference type="EMBL" id="RRT69430.1"/>
    </source>
</evidence>
<evidence type="ECO:0000313" key="2">
    <source>
        <dbReference type="Proteomes" id="UP000287651"/>
    </source>
</evidence>
<protein>
    <submittedName>
        <fullName evidence="1">Uncharacterized protein</fullName>
    </submittedName>
</protein>
<sequence length="168" mass="19450">MEKEMEDFLRECERSGDAAYAAIKSLLERLEKPDTRSGARVFLARLQRRFQSKEDADRCFDTYHFRIHDVLLHDFQGPISFLLCFSFDQAIVYGLDINPRAVKVSWINLFLNALDENGTPVYDGEGKTLLDRVEFHESDLLAYCRKNNIQLERIVGCIPQVLNKVFGL</sequence>
<name>A0A426ZZN1_ENSVE</name>
<gene>
    <name evidence="1" type="ORF">B296_00004011</name>
</gene>
<dbReference type="PANTHER" id="PTHR47087">
    <property type="entry name" value="METHIONINE S-METHYLTRANSFERASE"/>
    <property type="match status" value="1"/>
</dbReference>
<reference evidence="1 2" key="1">
    <citation type="journal article" date="2014" name="Agronomy (Basel)">
        <title>A Draft Genome Sequence for Ensete ventricosum, the Drought-Tolerant Tree Against Hunger.</title>
        <authorList>
            <person name="Harrison J."/>
            <person name="Moore K.A."/>
            <person name="Paszkiewicz K."/>
            <person name="Jones T."/>
            <person name="Grant M."/>
            <person name="Ambacheew D."/>
            <person name="Muzemil S."/>
            <person name="Studholme D.J."/>
        </authorList>
    </citation>
    <scope>NUCLEOTIDE SEQUENCE [LARGE SCALE GENOMIC DNA]</scope>
</reference>